<dbReference type="InterPro" id="IPR011055">
    <property type="entry name" value="Dup_hybrid_motif"/>
</dbReference>
<dbReference type="Proteomes" id="UP000818266">
    <property type="component" value="Unassembled WGS sequence"/>
</dbReference>
<dbReference type="AlphaFoldDB" id="A0A9E5JP51"/>
<accession>A0A9E5JP51</accession>
<evidence type="ECO:0000313" key="3">
    <source>
        <dbReference type="EMBL" id="NHF63219.1"/>
    </source>
</evidence>
<feature type="compositionally biased region" description="Low complexity" evidence="1">
    <location>
        <begin position="119"/>
        <end position="153"/>
    </location>
</feature>
<dbReference type="InterPro" id="IPR050570">
    <property type="entry name" value="Cell_wall_metabolism_enzyme"/>
</dbReference>
<dbReference type="Gene3D" id="2.70.70.10">
    <property type="entry name" value="Glucose Permease (Domain IIA)"/>
    <property type="match status" value="1"/>
</dbReference>
<gene>
    <name evidence="3" type="ORF">FK219_008200</name>
</gene>
<keyword evidence="4" id="KW-1185">Reference proteome</keyword>
<dbReference type="Pfam" id="PF01551">
    <property type="entry name" value="Peptidase_M23"/>
    <property type="match status" value="1"/>
</dbReference>
<protein>
    <submittedName>
        <fullName evidence="3">M23 family metallopeptidase</fullName>
    </submittedName>
</protein>
<dbReference type="SUPFAM" id="SSF51261">
    <property type="entry name" value="Duplicated hybrid motif"/>
    <property type="match status" value="1"/>
</dbReference>
<name>A0A9E5JP51_9MICO</name>
<feature type="region of interest" description="Disordered" evidence="1">
    <location>
        <begin position="1"/>
        <end position="192"/>
    </location>
</feature>
<feature type="domain" description="M23ase beta-sheet core" evidence="2">
    <location>
        <begin position="333"/>
        <end position="432"/>
    </location>
</feature>
<feature type="compositionally biased region" description="Basic residues" evidence="1">
    <location>
        <begin position="67"/>
        <end position="80"/>
    </location>
</feature>
<feature type="compositionally biased region" description="Low complexity" evidence="1">
    <location>
        <begin position="169"/>
        <end position="187"/>
    </location>
</feature>
<organism evidence="3 4">
    <name type="scientific">Microcella pacifica</name>
    <dbReference type="NCBI Taxonomy" id="2591847"/>
    <lineage>
        <taxon>Bacteria</taxon>
        <taxon>Bacillati</taxon>
        <taxon>Actinomycetota</taxon>
        <taxon>Actinomycetes</taxon>
        <taxon>Micrococcales</taxon>
        <taxon>Microbacteriaceae</taxon>
        <taxon>Microcella</taxon>
    </lineage>
</organism>
<dbReference type="OrthoDB" id="1099523at2"/>
<evidence type="ECO:0000259" key="2">
    <source>
        <dbReference type="Pfam" id="PF01551"/>
    </source>
</evidence>
<dbReference type="EMBL" id="VIKT02000012">
    <property type="protein sequence ID" value="NHF63219.1"/>
    <property type="molecule type" value="Genomic_DNA"/>
</dbReference>
<dbReference type="GO" id="GO:0004222">
    <property type="term" value="F:metalloendopeptidase activity"/>
    <property type="evidence" value="ECO:0007669"/>
    <property type="project" value="TreeGrafter"/>
</dbReference>
<dbReference type="PANTHER" id="PTHR21666">
    <property type="entry name" value="PEPTIDASE-RELATED"/>
    <property type="match status" value="1"/>
</dbReference>
<dbReference type="InterPro" id="IPR016047">
    <property type="entry name" value="M23ase_b-sheet_dom"/>
</dbReference>
<dbReference type="PANTHER" id="PTHR21666:SF270">
    <property type="entry name" value="MUREIN HYDROLASE ACTIVATOR ENVC"/>
    <property type="match status" value="1"/>
</dbReference>
<sequence>MTDELQPRNSAPETDATALPGTLQSLGFTFGEESPATQPVEVPLEAVSTTPAPLSRRALREAEKSSSRRRGRAGGRKDRRAKADARATPAVASPAAPPAPIDPADVATAPLDAVDDTAAEASALQASPASSAAASVATAPTASAPSAPEPSAVVGPVHPASSRGRRSVATRTPASRPPATASAPARTRLGKRVAQKTFPPVVMAAAAALLIGTSVHPSALFDPDAQPASAAYAAIPTNELESTEAAAAEPAPEMVEDQVLEIAPTESVAAPVASRDDWSVTSYAEMLRLKYGTRNFSYSTNGTGAVRWPFPNPVPISSGFGDRVAPCFGCSSYHRGLDMLGGGGNPIYAIADGVVTGVGEYTSYGYRVEISHTINGQRVTSLYAHMEWDSSPLKVGQEIPVGTLVGTVGNSGLSTGPHLHLEIAIDGIEIDPFAWLTTNAS</sequence>
<proteinExistence type="predicted"/>
<dbReference type="CDD" id="cd12797">
    <property type="entry name" value="M23_peptidase"/>
    <property type="match status" value="1"/>
</dbReference>
<dbReference type="RefSeq" id="WP_152583623.1">
    <property type="nucleotide sequence ID" value="NZ_VIKT02000012.1"/>
</dbReference>
<evidence type="ECO:0000313" key="4">
    <source>
        <dbReference type="Proteomes" id="UP000818266"/>
    </source>
</evidence>
<reference evidence="3 4" key="1">
    <citation type="submission" date="2019-06" db="EMBL/GenBank/DDBJ databases">
        <authorList>
            <person name="De-Chao Zhang Q."/>
        </authorList>
    </citation>
    <scope>NUCLEOTIDE SEQUENCE [LARGE SCALE GENOMIC DNA]</scope>
    <source>
        <strain evidence="3 4">KN1116</strain>
    </source>
</reference>
<evidence type="ECO:0000256" key="1">
    <source>
        <dbReference type="SAM" id="MobiDB-lite"/>
    </source>
</evidence>
<comment type="caution">
    <text evidence="3">The sequence shown here is derived from an EMBL/GenBank/DDBJ whole genome shotgun (WGS) entry which is preliminary data.</text>
</comment>
<reference evidence="3 4" key="2">
    <citation type="submission" date="2020-03" db="EMBL/GenBank/DDBJ databases">
        <title>Chryseoglobus sp. isolated from a deep-sea seamount.</title>
        <authorList>
            <person name="Zhang D.-C."/>
        </authorList>
    </citation>
    <scope>NUCLEOTIDE SEQUENCE [LARGE SCALE GENOMIC DNA]</scope>
    <source>
        <strain evidence="3 4">KN1116</strain>
    </source>
</reference>